<dbReference type="Pfam" id="PF02417">
    <property type="entry name" value="Chromate_transp"/>
    <property type="match status" value="1"/>
</dbReference>
<keyword evidence="4 7" id="KW-0812">Transmembrane</keyword>
<feature type="transmembrane region" description="Helical" evidence="7">
    <location>
        <begin position="169"/>
        <end position="187"/>
    </location>
</feature>
<feature type="transmembrane region" description="Helical" evidence="7">
    <location>
        <begin position="113"/>
        <end position="134"/>
    </location>
</feature>
<comment type="similarity">
    <text evidence="2">Belongs to the chromate ion transporter (CHR) (TC 2.A.51) family.</text>
</comment>
<accession>A0A3Q9BLG0</accession>
<sequence length="189" mass="20466">MIYWQLFMSFLRIGLLSFGGGYAALPLIEEEIINSRGWMSTTDFVDVLTMSEMAPGSLSINSATFVGNHIAGIPGSFVAALGVTLPSALLVLLLAFVYYRFRNFSLLQGIIRGLRPTVTALIISAGISIIPASLFKDNEMAASVKNLDFISVLLIMIAFWILRKSKLGPIQVMVITGVIGIVSFGIFPS</sequence>
<organism evidence="8 9">
    <name type="scientific">Jeotgalibaca ciconiae</name>
    <dbReference type="NCBI Taxonomy" id="2496265"/>
    <lineage>
        <taxon>Bacteria</taxon>
        <taxon>Bacillati</taxon>
        <taxon>Bacillota</taxon>
        <taxon>Bacilli</taxon>
        <taxon>Lactobacillales</taxon>
        <taxon>Carnobacteriaceae</taxon>
        <taxon>Jeotgalibaca</taxon>
    </lineage>
</organism>
<protein>
    <submittedName>
        <fullName evidence="8">Chromate transporter</fullName>
    </submittedName>
</protein>
<proteinExistence type="inferred from homology"/>
<feature type="transmembrane region" description="Helical" evidence="7">
    <location>
        <begin position="146"/>
        <end position="162"/>
    </location>
</feature>
<evidence type="ECO:0000256" key="4">
    <source>
        <dbReference type="ARBA" id="ARBA00022692"/>
    </source>
</evidence>
<name>A0A3Q9BLG0_9LACT</name>
<keyword evidence="5 7" id="KW-1133">Transmembrane helix</keyword>
<dbReference type="OrthoDB" id="9027281at2"/>
<dbReference type="GO" id="GO:0005886">
    <property type="term" value="C:plasma membrane"/>
    <property type="evidence" value="ECO:0007669"/>
    <property type="project" value="UniProtKB-SubCell"/>
</dbReference>
<evidence type="ECO:0000313" key="9">
    <source>
        <dbReference type="Proteomes" id="UP000273326"/>
    </source>
</evidence>
<evidence type="ECO:0000313" key="8">
    <source>
        <dbReference type="EMBL" id="AZP04968.1"/>
    </source>
</evidence>
<keyword evidence="6 7" id="KW-0472">Membrane</keyword>
<keyword evidence="9" id="KW-1185">Reference proteome</keyword>
<dbReference type="PANTHER" id="PTHR43663:SF1">
    <property type="entry name" value="CHROMATE TRANSPORTER"/>
    <property type="match status" value="1"/>
</dbReference>
<dbReference type="InterPro" id="IPR003370">
    <property type="entry name" value="Chromate_transpt"/>
</dbReference>
<dbReference type="GO" id="GO:0015109">
    <property type="term" value="F:chromate transmembrane transporter activity"/>
    <property type="evidence" value="ECO:0007669"/>
    <property type="project" value="InterPro"/>
</dbReference>
<gene>
    <name evidence="8" type="ORF">EJN90_10120</name>
</gene>
<evidence type="ECO:0000256" key="3">
    <source>
        <dbReference type="ARBA" id="ARBA00022475"/>
    </source>
</evidence>
<reference evidence="9" key="1">
    <citation type="submission" date="2018-12" db="EMBL/GenBank/DDBJ databases">
        <title>Complete genome sequencing of Jeotgalibaca sp. H21T32.</title>
        <authorList>
            <person name="Bae J.-W."/>
            <person name="Lee S.-Y."/>
        </authorList>
    </citation>
    <scope>NUCLEOTIDE SEQUENCE [LARGE SCALE GENOMIC DNA]</scope>
    <source>
        <strain evidence="9">H21T32</strain>
    </source>
</reference>
<dbReference type="Proteomes" id="UP000273326">
    <property type="component" value="Chromosome"/>
</dbReference>
<evidence type="ECO:0000256" key="6">
    <source>
        <dbReference type="ARBA" id="ARBA00023136"/>
    </source>
</evidence>
<evidence type="ECO:0000256" key="1">
    <source>
        <dbReference type="ARBA" id="ARBA00004651"/>
    </source>
</evidence>
<dbReference type="RefSeq" id="WP_126110888.1">
    <property type="nucleotide sequence ID" value="NZ_CP034465.1"/>
</dbReference>
<dbReference type="EMBL" id="CP034465">
    <property type="protein sequence ID" value="AZP04968.1"/>
    <property type="molecule type" value="Genomic_DNA"/>
</dbReference>
<evidence type="ECO:0000256" key="7">
    <source>
        <dbReference type="SAM" id="Phobius"/>
    </source>
</evidence>
<evidence type="ECO:0000256" key="2">
    <source>
        <dbReference type="ARBA" id="ARBA00005262"/>
    </source>
</evidence>
<dbReference type="KEGG" id="jeh:EJN90_10120"/>
<comment type="subcellular location">
    <subcellularLocation>
        <location evidence="1">Cell membrane</location>
        <topology evidence="1">Multi-pass membrane protein</topology>
    </subcellularLocation>
</comment>
<evidence type="ECO:0000256" key="5">
    <source>
        <dbReference type="ARBA" id="ARBA00022989"/>
    </source>
</evidence>
<keyword evidence="3" id="KW-1003">Cell membrane</keyword>
<dbReference type="PANTHER" id="PTHR43663">
    <property type="entry name" value="CHROMATE TRANSPORT PROTEIN-RELATED"/>
    <property type="match status" value="1"/>
</dbReference>
<dbReference type="AlphaFoldDB" id="A0A3Q9BLG0"/>
<dbReference type="InterPro" id="IPR052518">
    <property type="entry name" value="CHR_Transporter"/>
</dbReference>
<feature type="transmembrane region" description="Helical" evidence="7">
    <location>
        <begin position="77"/>
        <end position="101"/>
    </location>
</feature>